<dbReference type="Pfam" id="PF01841">
    <property type="entry name" value="Transglut_core"/>
    <property type="match status" value="1"/>
</dbReference>
<dbReference type="STRING" id="266809.PM03_01820"/>
<dbReference type="Gene3D" id="3.10.620.30">
    <property type="match status" value="1"/>
</dbReference>
<reference evidence="2 3" key="1">
    <citation type="submission" date="2015-09" db="EMBL/GenBank/DDBJ databases">
        <authorList>
            <consortium name="Swine Surveillance"/>
        </authorList>
    </citation>
    <scope>NUCLEOTIDE SEQUENCE [LARGE SCALE GENOMIC DNA]</scope>
    <source>
        <strain evidence="2 3">CECT 5294</strain>
    </source>
</reference>
<organism evidence="2 3">
    <name type="scientific">Thalassobacter stenotrophicus</name>
    <dbReference type="NCBI Taxonomy" id="266809"/>
    <lineage>
        <taxon>Bacteria</taxon>
        <taxon>Pseudomonadati</taxon>
        <taxon>Pseudomonadota</taxon>
        <taxon>Alphaproteobacteria</taxon>
        <taxon>Rhodobacterales</taxon>
        <taxon>Roseobacteraceae</taxon>
        <taxon>Thalassobacter</taxon>
    </lineage>
</organism>
<accession>A0A0P1FKE9</accession>
<dbReference type="InterPro" id="IPR002931">
    <property type="entry name" value="Transglutaminase-like"/>
</dbReference>
<dbReference type="InterPro" id="IPR038765">
    <property type="entry name" value="Papain-like_cys_pep_sf"/>
</dbReference>
<feature type="domain" description="Transglutaminase-like" evidence="1">
    <location>
        <begin position="159"/>
        <end position="223"/>
    </location>
</feature>
<evidence type="ECO:0000259" key="1">
    <source>
        <dbReference type="SMART" id="SM00460"/>
    </source>
</evidence>
<name>A0A0P1FKE9_9RHOB</name>
<protein>
    <recommendedName>
        <fullName evidence="1">Transglutaminase-like domain-containing protein</fullName>
    </recommendedName>
</protein>
<dbReference type="eggNOG" id="COG1305">
    <property type="taxonomic scope" value="Bacteria"/>
</dbReference>
<dbReference type="RefSeq" id="WP_058124535.1">
    <property type="nucleotide sequence ID" value="NZ_CYRX01000033.1"/>
</dbReference>
<dbReference type="Proteomes" id="UP000051298">
    <property type="component" value="Unassembled WGS sequence"/>
</dbReference>
<dbReference type="PANTHER" id="PTHR33490:SF6">
    <property type="entry name" value="SLL1049 PROTEIN"/>
    <property type="match status" value="1"/>
</dbReference>
<evidence type="ECO:0000313" key="2">
    <source>
        <dbReference type="EMBL" id="CUH61967.1"/>
    </source>
</evidence>
<evidence type="ECO:0000313" key="3">
    <source>
        <dbReference type="Proteomes" id="UP000051298"/>
    </source>
</evidence>
<dbReference type="EMBL" id="CYRX01000033">
    <property type="protein sequence ID" value="CUH61967.1"/>
    <property type="molecule type" value="Genomic_DNA"/>
</dbReference>
<sequence length="266" mass="28879">MQLFVTHATHYTYDTPVVYALQKARLRPSGSKLQEIEAWDLTVEGGKIEAGYRDHYGNNVDLISAEPGTQSLVITAQGTINTHDLAGVLGPVYGRAPLWHFQQITPVTRLTDEVAAPFLGVFRAAPNPIEGGHALCHEILSKVAYDTDKTHAATTAQEAIAIGHGVCQDHSHIFIAVARQAGFAARYVSGYLRIDGRVHQDANHAWAEIHVPDLGWVGFDVSNGISPDDRYVRLAVGRDARDAAPISGLRMGNGGEELMVSLQVQQ</sequence>
<dbReference type="PANTHER" id="PTHR33490">
    <property type="entry name" value="BLR5614 PROTEIN-RELATED"/>
    <property type="match status" value="1"/>
</dbReference>
<dbReference type="SMART" id="SM00460">
    <property type="entry name" value="TGc"/>
    <property type="match status" value="1"/>
</dbReference>
<dbReference type="Pfam" id="PF08379">
    <property type="entry name" value="Bact_transglu_N"/>
    <property type="match status" value="1"/>
</dbReference>
<dbReference type="AlphaFoldDB" id="A0A0P1FKE9"/>
<gene>
    <name evidence="2" type="ORF">THS5294_03281</name>
</gene>
<dbReference type="SUPFAM" id="SSF54001">
    <property type="entry name" value="Cysteine proteinases"/>
    <property type="match status" value="1"/>
</dbReference>
<proteinExistence type="predicted"/>
<dbReference type="InterPro" id="IPR013589">
    <property type="entry name" value="Bac_transglu_N"/>
</dbReference>